<evidence type="ECO:0000313" key="8">
    <source>
        <dbReference type="Proteomes" id="UP000189981"/>
    </source>
</evidence>
<protein>
    <submittedName>
        <fullName evidence="7">Transcriptional regulator, TetR family</fullName>
    </submittedName>
</protein>
<gene>
    <name evidence="7" type="ORF">SAMN05661099_1137</name>
</gene>
<reference evidence="8" key="1">
    <citation type="submission" date="2017-02" db="EMBL/GenBank/DDBJ databases">
        <authorList>
            <person name="Varghese N."/>
            <person name="Submissions S."/>
        </authorList>
    </citation>
    <scope>NUCLEOTIDE SEQUENCE [LARGE SCALE GENOMIC DNA]</scope>
    <source>
        <strain evidence="8">DSM 22385</strain>
    </source>
</reference>
<dbReference type="InterPro" id="IPR009057">
    <property type="entry name" value="Homeodomain-like_sf"/>
</dbReference>
<organism evidence="7 8">
    <name type="scientific">Daejeonella lutea</name>
    <dbReference type="NCBI Taxonomy" id="572036"/>
    <lineage>
        <taxon>Bacteria</taxon>
        <taxon>Pseudomonadati</taxon>
        <taxon>Bacteroidota</taxon>
        <taxon>Sphingobacteriia</taxon>
        <taxon>Sphingobacteriales</taxon>
        <taxon>Sphingobacteriaceae</taxon>
        <taxon>Daejeonella</taxon>
    </lineage>
</organism>
<dbReference type="PANTHER" id="PTHR47506:SF3">
    <property type="entry name" value="HTH-TYPE TRANSCRIPTIONAL REGULATOR LMRA"/>
    <property type="match status" value="1"/>
</dbReference>
<dbReference type="Pfam" id="PF00440">
    <property type="entry name" value="TetR_N"/>
    <property type="match status" value="1"/>
</dbReference>
<feature type="DNA-binding region" description="H-T-H motif" evidence="4">
    <location>
        <begin position="63"/>
        <end position="82"/>
    </location>
</feature>
<accession>A0A1T5AYL8</accession>
<evidence type="ECO:0000259" key="6">
    <source>
        <dbReference type="PROSITE" id="PS50977"/>
    </source>
</evidence>
<feature type="domain" description="HTH tetR-type" evidence="6">
    <location>
        <begin position="40"/>
        <end position="100"/>
    </location>
</feature>
<evidence type="ECO:0000256" key="4">
    <source>
        <dbReference type="PROSITE-ProRule" id="PRU00335"/>
    </source>
</evidence>
<proteinExistence type="predicted"/>
<evidence type="ECO:0000256" key="5">
    <source>
        <dbReference type="SAM" id="Phobius"/>
    </source>
</evidence>
<evidence type="ECO:0000256" key="2">
    <source>
        <dbReference type="ARBA" id="ARBA00023125"/>
    </source>
</evidence>
<dbReference type="EMBL" id="FUYR01000001">
    <property type="protein sequence ID" value="SKB40108.1"/>
    <property type="molecule type" value="Genomic_DNA"/>
</dbReference>
<feature type="transmembrane region" description="Helical" evidence="5">
    <location>
        <begin position="16"/>
        <end position="33"/>
    </location>
</feature>
<dbReference type="PRINTS" id="PR00455">
    <property type="entry name" value="HTHTETR"/>
</dbReference>
<dbReference type="Proteomes" id="UP000189981">
    <property type="component" value="Unassembled WGS sequence"/>
</dbReference>
<dbReference type="AlphaFoldDB" id="A0A1T5AYL8"/>
<keyword evidence="5" id="KW-0472">Membrane</keyword>
<evidence type="ECO:0000256" key="1">
    <source>
        <dbReference type="ARBA" id="ARBA00023015"/>
    </source>
</evidence>
<dbReference type="InterPro" id="IPR036271">
    <property type="entry name" value="Tet_transcr_reg_TetR-rel_C_sf"/>
</dbReference>
<dbReference type="PROSITE" id="PS50977">
    <property type="entry name" value="HTH_TETR_2"/>
    <property type="match status" value="1"/>
</dbReference>
<dbReference type="Pfam" id="PF16925">
    <property type="entry name" value="TetR_C_13"/>
    <property type="match status" value="1"/>
</dbReference>
<dbReference type="STRING" id="572036.SAMN05661099_1137"/>
<dbReference type="InterPro" id="IPR001647">
    <property type="entry name" value="HTH_TetR"/>
</dbReference>
<sequence length="231" mass="25748">MGGDNAKGPGSGDDNILFFIPIGIFLYLCLTMTKDTSKSDRTRQFIVERTAPVFNEKGYVGTTLTDLTRITGLTKGSIYGNFENKDEVALAAFDYNFERITDYVKVRILAKENSIERLLVYPEVYRDFLTIPLLKAGCPILNTATEADDTHPQLRERAARALDFWKKALENQIKRGIARGEIKADTNATEVSVILMSLIEGAIMQAKASGSPVELRIAMSYLEKLIISLRV</sequence>
<dbReference type="InterPro" id="IPR011075">
    <property type="entry name" value="TetR_C"/>
</dbReference>
<keyword evidence="1" id="KW-0805">Transcription regulation</keyword>
<evidence type="ECO:0000256" key="3">
    <source>
        <dbReference type="ARBA" id="ARBA00023163"/>
    </source>
</evidence>
<keyword evidence="8" id="KW-1185">Reference proteome</keyword>
<name>A0A1T5AYL8_9SPHI</name>
<keyword evidence="5" id="KW-0812">Transmembrane</keyword>
<dbReference type="Gene3D" id="1.10.357.10">
    <property type="entry name" value="Tetracycline Repressor, domain 2"/>
    <property type="match status" value="1"/>
</dbReference>
<dbReference type="SUPFAM" id="SSF46689">
    <property type="entry name" value="Homeodomain-like"/>
    <property type="match status" value="1"/>
</dbReference>
<dbReference type="GO" id="GO:0003677">
    <property type="term" value="F:DNA binding"/>
    <property type="evidence" value="ECO:0007669"/>
    <property type="project" value="UniProtKB-UniRule"/>
</dbReference>
<keyword evidence="3" id="KW-0804">Transcription</keyword>
<keyword evidence="5" id="KW-1133">Transmembrane helix</keyword>
<dbReference type="PANTHER" id="PTHR47506">
    <property type="entry name" value="TRANSCRIPTIONAL REGULATORY PROTEIN"/>
    <property type="match status" value="1"/>
</dbReference>
<dbReference type="SUPFAM" id="SSF48498">
    <property type="entry name" value="Tetracyclin repressor-like, C-terminal domain"/>
    <property type="match status" value="1"/>
</dbReference>
<keyword evidence="2 4" id="KW-0238">DNA-binding</keyword>
<evidence type="ECO:0000313" key="7">
    <source>
        <dbReference type="EMBL" id="SKB40108.1"/>
    </source>
</evidence>